<reference evidence="2 3" key="1">
    <citation type="journal article" date="2018" name="Biotechnol. Biofuels">
        <title>Integrative visual omics of the white-rot fungus Polyporus brumalis exposes the biotechnological potential of its oxidative enzymes for delignifying raw plant biomass.</title>
        <authorList>
            <person name="Miyauchi S."/>
            <person name="Rancon A."/>
            <person name="Drula E."/>
            <person name="Hage H."/>
            <person name="Chaduli D."/>
            <person name="Favel A."/>
            <person name="Grisel S."/>
            <person name="Henrissat B."/>
            <person name="Herpoel-Gimbert I."/>
            <person name="Ruiz-Duenas F.J."/>
            <person name="Chevret D."/>
            <person name="Hainaut M."/>
            <person name="Lin J."/>
            <person name="Wang M."/>
            <person name="Pangilinan J."/>
            <person name="Lipzen A."/>
            <person name="Lesage-Meessen L."/>
            <person name="Navarro D."/>
            <person name="Riley R."/>
            <person name="Grigoriev I.V."/>
            <person name="Zhou S."/>
            <person name="Raouche S."/>
            <person name="Rosso M.N."/>
        </authorList>
    </citation>
    <scope>NUCLEOTIDE SEQUENCE [LARGE SCALE GENOMIC DNA]</scope>
    <source>
        <strain evidence="2 3">BRFM 1820</strain>
    </source>
</reference>
<gene>
    <name evidence="2" type="ORF">OH76DRAFT_148801</name>
</gene>
<feature type="transmembrane region" description="Helical" evidence="1">
    <location>
        <begin position="95"/>
        <end position="113"/>
    </location>
</feature>
<name>A0A371CPE8_9APHY</name>
<keyword evidence="1" id="KW-0812">Transmembrane</keyword>
<keyword evidence="3" id="KW-1185">Reference proteome</keyword>
<dbReference type="AlphaFoldDB" id="A0A371CPE8"/>
<accession>A0A371CPE8</accession>
<evidence type="ECO:0000313" key="3">
    <source>
        <dbReference type="Proteomes" id="UP000256964"/>
    </source>
</evidence>
<organism evidence="2 3">
    <name type="scientific">Lentinus brumalis</name>
    <dbReference type="NCBI Taxonomy" id="2498619"/>
    <lineage>
        <taxon>Eukaryota</taxon>
        <taxon>Fungi</taxon>
        <taxon>Dikarya</taxon>
        <taxon>Basidiomycota</taxon>
        <taxon>Agaricomycotina</taxon>
        <taxon>Agaricomycetes</taxon>
        <taxon>Polyporales</taxon>
        <taxon>Polyporaceae</taxon>
        <taxon>Lentinus</taxon>
    </lineage>
</organism>
<sequence length="114" mass="12879">MLRHAVVDYLSSAHHLLTRLLTYLLLPRVSLAHPLLLRALTRRSASSCSPITHILTCLYIARTFCCLVSVILIASRSCETLYLIVRCRYSRGRCSTVAQNGLLLLLGLIHFIMR</sequence>
<dbReference type="Proteomes" id="UP000256964">
    <property type="component" value="Unassembled WGS sequence"/>
</dbReference>
<keyword evidence="1" id="KW-0472">Membrane</keyword>
<evidence type="ECO:0000256" key="1">
    <source>
        <dbReference type="SAM" id="Phobius"/>
    </source>
</evidence>
<keyword evidence="1" id="KW-1133">Transmembrane helix</keyword>
<feature type="transmembrane region" description="Helical" evidence="1">
    <location>
        <begin position="52"/>
        <end position="75"/>
    </location>
</feature>
<evidence type="ECO:0000313" key="2">
    <source>
        <dbReference type="EMBL" id="RDX42077.1"/>
    </source>
</evidence>
<dbReference type="EMBL" id="KZ857494">
    <property type="protein sequence ID" value="RDX42077.1"/>
    <property type="molecule type" value="Genomic_DNA"/>
</dbReference>
<proteinExistence type="predicted"/>
<protein>
    <submittedName>
        <fullName evidence="2">Uncharacterized protein</fullName>
    </submittedName>
</protein>